<keyword evidence="2" id="KW-1185">Reference proteome</keyword>
<proteinExistence type="predicted"/>
<accession>A0A8S3QX14</accession>
<comment type="caution">
    <text evidence="1">The sequence shown here is derived from an EMBL/GenBank/DDBJ whole genome shotgun (WGS) entry which is preliminary data.</text>
</comment>
<reference evidence="1" key="1">
    <citation type="submission" date="2021-03" db="EMBL/GenBank/DDBJ databases">
        <authorList>
            <person name="Bekaert M."/>
        </authorList>
    </citation>
    <scope>NUCLEOTIDE SEQUENCE</scope>
</reference>
<evidence type="ECO:0000313" key="2">
    <source>
        <dbReference type="Proteomes" id="UP000683360"/>
    </source>
</evidence>
<evidence type="ECO:0000313" key="1">
    <source>
        <dbReference type="EMBL" id="CAG2200974.1"/>
    </source>
</evidence>
<protein>
    <submittedName>
        <fullName evidence="1">Uncharacterized protein</fullName>
    </submittedName>
</protein>
<gene>
    <name evidence="1" type="ORF">MEDL_15610</name>
</gene>
<name>A0A8S3QX14_MYTED</name>
<dbReference type="EMBL" id="CAJPWZ010000807">
    <property type="protein sequence ID" value="CAG2200974.1"/>
    <property type="molecule type" value="Genomic_DNA"/>
</dbReference>
<sequence length="168" mass="18703">MKHVQWALMSISVPSDAKEEFSVAKTDDFPSLSDDAGNSDTDDIILIGLDDAIFTNDGGVEYFDCLSLRRTSYSPTRRDMYCDISILESTDIAILEFDIESINMDDDDGEIDSPELLDEIEDDSFDDNSSVASLSVTDTLLPLYTEVGAMVVMELLSVVFWETVRSVR</sequence>
<organism evidence="1 2">
    <name type="scientific">Mytilus edulis</name>
    <name type="common">Blue mussel</name>
    <dbReference type="NCBI Taxonomy" id="6550"/>
    <lineage>
        <taxon>Eukaryota</taxon>
        <taxon>Metazoa</taxon>
        <taxon>Spiralia</taxon>
        <taxon>Lophotrochozoa</taxon>
        <taxon>Mollusca</taxon>
        <taxon>Bivalvia</taxon>
        <taxon>Autobranchia</taxon>
        <taxon>Pteriomorphia</taxon>
        <taxon>Mytilida</taxon>
        <taxon>Mytiloidea</taxon>
        <taxon>Mytilidae</taxon>
        <taxon>Mytilinae</taxon>
        <taxon>Mytilus</taxon>
    </lineage>
</organism>
<dbReference type="Proteomes" id="UP000683360">
    <property type="component" value="Unassembled WGS sequence"/>
</dbReference>
<dbReference type="AlphaFoldDB" id="A0A8S3QX14"/>